<evidence type="ECO:0000313" key="3">
    <source>
        <dbReference type="Proteomes" id="UP000038040"/>
    </source>
</evidence>
<organism evidence="3 5">
    <name type="scientific">Dracunculus medinensis</name>
    <name type="common">Guinea worm</name>
    <dbReference type="NCBI Taxonomy" id="318479"/>
    <lineage>
        <taxon>Eukaryota</taxon>
        <taxon>Metazoa</taxon>
        <taxon>Ecdysozoa</taxon>
        <taxon>Nematoda</taxon>
        <taxon>Chromadorea</taxon>
        <taxon>Rhabditida</taxon>
        <taxon>Spirurina</taxon>
        <taxon>Dracunculoidea</taxon>
        <taxon>Dracunculidae</taxon>
        <taxon>Dracunculus</taxon>
    </lineage>
</organism>
<reference evidence="5" key="1">
    <citation type="submission" date="2016-04" db="UniProtKB">
        <authorList>
            <consortium name="WormBaseParasite"/>
        </authorList>
    </citation>
    <scope>IDENTIFICATION</scope>
</reference>
<protein>
    <submittedName>
        <fullName evidence="5">Complement factor H-like</fullName>
    </submittedName>
</protein>
<accession>A0A0N4UDV1</accession>
<gene>
    <name evidence="2" type="ORF">DME_LOCUS9267</name>
</gene>
<reference evidence="2 4" key="2">
    <citation type="submission" date="2018-11" db="EMBL/GenBank/DDBJ databases">
        <authorList>
            <consortium name="Pathogen Informatics"/>
        </authorList>
    </citation>
    <scope>NUCLEOTIDE SEQUENCE [LARGE SCALE GENOMIC DNA]</scope>
</reference>
<name>A0A0N4UDV1_DRAME</name>
<evidence type="ECO:0000313" key="4">
    <source>
        <dbReference type="Proteomes" id="UP000274756"/>
    </source>
</evidence>
<dbReference type="OrthoDB" id="5874173at2759"/>
<dbReference type="EMBL" id="UYYG01001179">
    <property type="protein sequence ID" value="VDN59294.1"/>
    <property type="molecule type" value="Genomic_DNA"/>
</dbReference>
<dbReference type="WBParaSite" id="DME_0000552601-mRNA-1">
    <property type="protein sequence ID" value="DME_0000552601-mRNA-1"/>
    <property type="gene ID" value="DME_0000552601"/>
</dbReference>
<dbReference type="Proteomes" id="UP000038040">
    <property type="component" value="Unplaced"/>
</dbReference>
<keyword evidence="4" id="KW-1185">Reference proteome</keyword>
<evidence type="ECO:0000313" key="5">
    <source>
        <dbReference type="WBParaSite" id="DME_0000552601-mRNA-1"/>
    </source>
</evidence>
<sequence>MKFVWFVANLFYLIILSKEKCRNIRPHSLLNAQITVPRRSCLICGCKEGTVIKITCNEWYYFENQDYADGQALICYRNQWINKRHVAESPAKCIRGCKVLNDNDMKNATYSFGFAFPPWRQKNEDDFTCLGGNIGWKRAIGSVLKQGGDDGRPGLCNPLCLALDPINDFAAFTIVENQPSEDAIVTMNGKKYIYDGYIYSFRCEKGTMYDKNGPHHAKQRQQLVCIGGEAGYQDLATVVTNVDKKCRSLNSNSIAKGCHATIVCGEFHYFDNKDYGNGMKLICTDNGWVDQSGKPYDKDKPHKNGDKTYWSNGVKVTTKCKKGFVRLDPSERDEPNSFICIGGSDGWRNSKTGKNDVHPASCEPVCSQITKLPQGTRIKREPKDTVIFDGIEYIYPQAMYVYECEDGYEYPENSPYARSKQQTIFCAGGLAGYKDMDSGELNAEPFPCQVKGAKGCDPITTMTTPNAFINENKCELEKGKVPKGCQVTIECKEGYHLFNENNKPIIAKQQILLCEAGKNGWVDKNNKKKNATTMKCLPVCKLPKELKNAIIVAKPDQSDLVGDGTLVREGGQMIVKCKATYVMPTESEREKVEVALECIGGPSKWKNKVTGMSGEEPGKCLGTCIAITDPPKGVAIIMSPSAFYHEGKMVIIENQQYIFKCNKGYQYPANKAHSKQGKQIIECKNGKDGFYDPDSQQINAKPEKCVRGETPGCKKLDPKSPPPNMKITSHKGCSLDHGKTVVGCKLVLECEEDYFTVDDTYIITGKQELECVDDGTKSDWQNKEKNRVMDFMKCHPGCEVRPMPNTKVIQAPKPIIVGGKQFYKSGAKMIIQCKEGTSPPNADINAPLKPREYECKGGKENWLEKETMVNEKWPGESCLGYCDAINRAEGFRFLQQPALYEMNEKKIVRENAKYIIECKKGYHYSKESAIEKDGKQILKCSNDGKYKDLTRNKIVNEPEKCKKDIGPGCKDIVQENWATIRKQCGKGDEQIDSNHCSLIIRCKEGFFPEDKAYHKDGFQKIHCKDGNDWMDQNNKIIKDSLKCAPGCIQPSSSNSPIIIKRNSSNIVNINKDIYILPSGKIEVICKDGYVWTATNKRQGEIIECVGGDRKWKNDEDVKIDVIDEACTGICPIEMKQIPQNVFLAKNATFHELKGEMYVLDKTAFEFQCKTGYVYLSNPYKNTKRQTIRCNGDTKKYFDDDTKQYDFKLENCERPPNANECKVREIKQDADSTDIKIKNCKKDGEFYPTGCIIKVQCAEGYYPKDELYQKSVSQELRCGPSGSGWFDQYNRPIKERLYCIKGCISRDVKESLISSANTTINTEITIYKFTDGTSVKCTSKEKKVDINVNLLRDSNKINKFYCSGDKKNDKNISSNIEFDNKCFNSCIAIENIPRSVSVFKFPNIFEHDGKRYAQNMKPYVFKCNDGYAYPKETIHNRKARQALSCNSETHFYDDIDTGEKNVGVKACEKLNGCLMIKQDPQVEISLKNCIQSNELYIAGCVITMTCPKTPQHYPSDNKYWQDGMQKLTCSADDDSGWRDQYGNIIDKPFKCTQGCIPRPTSPPSTLTNTRSESKMMNKMEEIEKLDHKFFCEPKVGSSDGFRNRAIVPDTCINACFAITDIPDTVFMEKKPNRLFDFKGIKDMIVAFDEIYTFRCKDSNGYFMTDGKPKQRKLKCDGETGAYTNVDTGEKDVQLVGCTSNIHSGTATANPAFEKVVYEHNGAAPVNPGLGKVVYVHNGTAPVNPGLGKVVYVHNGTAPVAALIAFQF</sequence>
<keyword evidence="1" id="KW-0732">Signal</keyword>
<dbReference type="AlphaFoldDB" id="A0A0N4UDV1"/>
<evidence type="ECO:0000256" key="1">
    <source>
        <dbReference type="SAM" id="SignalP"/>
    </source>
</evidence>
<proteinExistence type="predicted"/>
<feature type="signal peptide" evidence="1">
    <location>
        <begin position="1"/>
        <end position="17"/>
    </location>
</feature>
<evidence type="ECO:0000313" key="2">
    <source>
        <dbReference type="EMBL" id="VDN59294.1"/>
    </source>
</evidence>
<dbReference type="STRING" id="318479.A0A0N4UDV1"/>
<feature type="chain" id="PRO_5041042273" evidence="1">
    <location>
        <begin position="18"/>
        <end position="1766"/>
    </location>
</feature>
<dbReference type="Proteomes" id="UP000274756">
    <property type="component" value="Unassembled WGS sequence"/>
</dbReference>